<dbReference type="EMBL" id="JAIZAY010000003">
    <property type="protein sequence ID" value="KAJ8046046.1"/>
    <property type="molecule type" value="Genomic_DNA"/>
</dbReference>
<dbReference type="GO" id="GO:0005634">
    <property type="term" value="C:nucleus"/>
    <property type="evidence" value="ECO:0007669"/>
    <property type="project" value="UniProtKB-SubCell"/>
</dbReference>
<evidence type="ECO:0000256" key="1">
    <source>
        <dbReference type="ARBA" id="ARBA00004123"/>
    </source>
</evidence>
<evidence type="ECO:0000313" key="9">
    <source>
        <dbReference type="Proteomes" id="UP001152320"/>
    </source>
</evidence>
<name>A0A9Q1CIQ0_HOLLE</name>
<reference evidence="8" key="1">
    <citation type="submission" date="2021-10" db="EMBL/GenBank/DDBJ databases">
        <title>Tropical sea cucumber genome reveals ecological adaptation and Cuvierian tubules defense mechanism.</title>
        <authorList>
            <person name="Chen T."/>
        </authorList>
    </citation>
    <scope>NUCLEOTIDE SEQUENCE</scope>
    <source>
        <strain evidence="8">Nanhai2018</strain>
        <tissue evidence="8">Muscle</tissue>
    </source>
</reference>
<keyword evidence="9" id="KW-1185">Reference proteome</keyword>
<evidence type="ECO:0000256" key="4">
    <source>
        <dbReference type="ARBA" id="ARBA00022694"/>
    </source>
</evidence>
<evidence type="ECO:0000313" key="8">
    <source>
        <dbReference type="EMBL" id="KAJ8046046.1"/>
    </source>
</evidence>
<evidence type="ECO:0000256" key="2">
    <source>
        <dbReference type="ARBA" id="ARBA00008320"/>
    </source>
</evidence>
<dbReference type="Gene3D" id="3.40.50.150">
    <property type="entry name" value="Vaccinia Virus protein VP39"/>
    <property type="match status" value="1"/>
</dbReference>
<dbReference type="Pfam" id="PF04189">
    <property type="entry name" value="Gcd10p"/>
    <property type="match status" value="1"/>
</dbReference>
<dbReference type="AlphaFoldDB" id="A0A9Q1CIQ0"/>
<evidence type="ECO:0000256" key="5">
    <source>
        <dbReference type="ARBA" id="ARBA00023242"/>
    </source>
</evidence>
<dbReference type="InterPro" id="IPR017423">
    <property type="entry name" value="TRM6"/>
</dbReference>
<organism evidence="8 9">
    <name type="scientific">Holothuria leucospilota</name>
    <name type="common">Black long sea cucumber</name>
    <name type="synonym">Mertensiothuria leucospilota</name>
    <dbReference type="NCBI Taxonomy" id="206669"/>
    <lineage>
        <taxon>Eukaryota</taxon>
        <taxon>Metazoa</taxon>
        <taxon>Echinodermata</taxon>
        <taxon>Eleutherozoa</taxon>
        <taxon>Echinozoa</taxon>
        <taxon>Holothuroidea</taxon>
        <taxon>Aspidochirotacea</taxon>
        <taxon>Aspidochirotida</taxon>
        <taxon>Holothuriidae</taxon>
        <taxon>Holothuria</taxon>
    </lineage>
</organism>
<dbReference type="GO" id="GO:0031515">
    <property type="term" value="C:tRNA (m1A) methyltransferase complex"/>
    <property type="evidence" value="ECO:0007669"/>
    <property type="project" value="InterPro"/>
</dbReference>
<keyword evidence="5" id="KW-0539">Nucleus</keyword>
<dbReference type="PANTHER" id="PTHR12945">
    <property type="entry name" value="TRANSLATION INITIATION FACTOR EIF3-RELATED"/>
    <property type="match status" value="1"/>
</dbReference>
<comment type="similarity">
    <text evidence="2">Belongs to the TRM6/GCD10 family.</text>
</comment>
<protein>
    <recommendedName>
        <fullName evidence="3">tRNA (adenine(58)-N(1))-methyltransferase non-catalytic subunit TRM6</fullName>
    </recommendedName>
    <alternativeName>
        <fullName evidence="6">tRNA(m1A58)-methyltransferase subunit TRM6</fullName>
    </alternativeName>
</protein>
<gene>
    <name evidence="8" type="ORF">HOLleu_09207</name>
</gene>
<accession>A0A9Q1CIQ0</accession>
<comment type="caution">
    <text evidence="8">The sequence shown here is derived from an EMBL/GenBank/DDBJ whole genome shotgun (WGS) entry which is preliminary data.</text>
</comment>
<dbReference type="OrthoDB" id="10254665at2759"/>
<evidence type="ECO:0000256" key="7">
    <source>
        <dbReference type="SAM" id="MobiDB-lite"/>
    </source>
</evidence>
<dbReference type="Proteomes" id="UP001152320">
    <property type="component" value="Chromosome 3"/>
</dbReference>
<evidence type="ECO:0000256" key="6">
    <source>
        <dbReference type="ARBA" id="ARBA00032319"/>
    </source>
</evidence>
<comment type="subcellular location">
    <subcellularLocation>
        <location evidence="1">Nucleus</location>
    </subcellularLocation>
</comment>
<dbReference type="GO" id="GO:0030488">
    <property type="term" value="P:tRNA methylation"/>
    <property type="evidence" value="ECO:0007669"/>
    <property type="project" value="InterPro"/>
</dbReference>
<dbReference type="InterPro" id="IPR029063">
    <property type="entry name" value="SAM-dependent_MTases_sf"/>
</dbReference>
<proteinExistence type="inferred from homology"/>
<evidence type="ECO:0000256" key="3">
    <source>
        <dbReference type="ARBA" id="ARBA00021704"/>
    </source>
</evidence>
<feature type="region of interest" description="Disordered" evidence="7">
    <location>
        <begin position="284"/>
        <end position="312"/>
    </location>
</feature>
<dbReference type="PANTHER" id="PTHR12945:SF0">
    <property type="entry name" value="TRNA (ADENINE(58)-N(1))-METHYLTRANSFERASE NON-CATALYTIC SUBUNIT TRM6"/>
    <property type="match status" value="1"/>
</dbReference>
<dbReference type="PIRSF" id="PIRSF038170">
    <property type="entry name" value="tRNA_m1A_mtfrase"/>
    <property type="match status" value="1"/>
</dbReference>
<sequence length="431" mass="49097">MAKQPEKLIKENVHVLLKKGNNVKVFRAERDRKIVFDKRTFCLNAALDQPFGTSWEVSKNNIIPVRTTERLQGEVQSASDNRDIQDDTGSQRLDRDDIMNLKEQGVSGEGIVEQLVDNSKSFTNKTAYSQEKYLKKKKEKYITKFTIYKPNVRLLCGVFFNKVPSPKIICLREDTLAQLLTCTNVQAGSKVMVVENCQGLLMASVLERLAGKGTIVQFHSEDRPVMIAEDLLDLPCEYRDIALRMQLRDFNKVVKGEGSSCLKGVAGEEGDIAEAMDTHETGHSGALVSEDVEAQEEDSLTHKTRKRDFKDNSEREKKKIVRMEKHRKIKELLEKRDMDSLLIACRFQPALLLNHLLEYLAPSRPFVVYSSFKEPLVECFKQLKDNGSVVNMNLTETWLRHYQILENRTHPMISMSGTGGYILTGTKISYT</sequence>
<keyword evidence="4" id="KW-0819">tRNA processing</keyword>